<dbReference type="Proteomes" id="UP000831796">
    <property type="component" value="Chromosome"/>
</dbReference>
<dbReference type="RefSeq" id="WP_244675549.1">
    <property type="nucleotide sequence ID" value="NZ_CP095046.1"/>
</dbReference>
<dbReference type="EMBL" id="CP095046">
    <property type="protein sequence ID" value="UOQ72154.1"/>
    <property type="molecule type" value="Genomic_DNA"/>
</dbReference>
<proteinExistence type="predicted"/>
<sequence length="92" mass="10181">MLVAGSISTAVAQGPRPQKVFTEDIDRFWVAYDSVQTTTDHARQLAFVTDLYIKPGTAGLAAFIKVRDNSAERWVTLINKYPGIGPRFGPIR</sequence>
<keyword evidence="2" id="KW-1185">Reference proteome</keyword>
<reference evidence="1" key="1">
    <citation type="submission" date="2022-04" db="EMBL/GenBank/DDBJ databases">
        <title>Hymenobacter sp. isolated from the air.</title>
        <authorList>
            <person name="Won M."/>
            <person name="Lee C.-M."/>
            <person name="Woen H.-Y."/>
            <person name="Kwon S.-W."/>
        </authorList>
    </citation>
    <scope>NUCLEOTIDE SEQUENCE</scope>
    <source>
        <strain evidence="1">5116S-3</strain>
    </source>
</reference>
<gene>
    <name evidence="1" type="ORF">MUN79_26925</name>
</gene>
<accession>A0A8T9Q3M9</accession>
<evidence type="ECO:0000313" key="1">
    <source>
        <dbReference type="EMBL" id="UOQ72154.1"/>
    </source>
</evidence>
<dbReference type="KEGG" id="hcu:MUN79_26925"/>
<organism evidence="1 2">
    <name type="scientific">Hymenobacter cellulosilyticus</name>
    <dbReference type="NCBI Taxonomy" id="2932248"/>
    <lineage>
        <taxon>Bacteria</taxon>
        <taxon>Pseudomonadati</taxon>
        <taxon>Bacteroidota</taxon>
        <taxon>Cytophagia</taxon>
        <taxon>Cytophagales</taxon>
        <taxon>Hymenobacteraceae</taxon>
        <taxon>Hymenobacter</taxon>
    </lineage>
</organism>
<name>A0A8T9Q3M9_9BACT</name>
<protein>
    <submittedName>
        <fullName evidence="1">Uncharacterized protein</fullName>
    </submittedName>
</protein>
<dbReference type="AlphaFoldDB" id="A0A8T9Q3M9"/>
<evidence type="ECO:0000313" key="2">
    <source>
        <dbReference type="Proteomes" id="UP000831796"/>
    </source>
</evidence>